<proteinExistence type="predicted"/>
<dbReference type="AlphaFoldDB" id="A0A2N9IYB5"/>
<accession>A0A2N9IYB5</accession>
<sequence>MNSHIEKVTIYSGNGKNPMVIPESEHPLPETDLSSNNDNRWPEGSPSEKALRRLIVRSEVRNERKPEPSHRYRKWSKTDRETRVVEPKNSMSSNDRTRDERNMDTVEALKQQVLELKKKLKKNKNSRRSDHFSRPKTRSKPARSISLDNSSTSIEDTEEEESSNGRKKGGKSLGRGSKGNWSKSPSMTRLLYKAGRGQETVWKALHQISLSPFLKEIERAHLPGKFSSPNYVMYDGRANPIGYINHYKQSMALHLGNDALMYWEVYNEVDGCTEEIAIKTFKLGLDLESEPRHNLSRRPAKSMRDLMSRIEQFVRVEDDRTRTRAASTQGRPPKKPASMEQRRTDIPAKNLGRFPQPRDLGGVHTVFNEPIYCIMAEIKSEHFFSWPTPLGGDPSKRDPNKYCFYHREKGHMTERCYSLKQHLEQLAKAGYLHHYIEDGQKQHYHKGPTVAHNTKPAVRVIEMIHTSRLNRQSHDRLRSDLKKA</sequence>
<name>A0A2N9IYB5_FAGSY</name>
<feature type="compositionally biased region" description="Basic and acidic residues" evidence="1">
    <location>
        <begin position="56"/>
        <end position="86"/>
    </location>
</feature>
<feature type="region of interest" description="Disordered" evidence="1">
    <location>
        <begin position="319"/>
        <end position="344"/>
    </location>
</feature>
<evidence type="ECO:0000313" key="2">
    <source>
        <dbReference type="EMBL" id="SPD29250.1"/>
    </source>
</evidence>
<protein>
    <recommendedName>
        <fullName evidence="3">Retrotransposon gag domain-containing protein</fullName>
    </recommendedName>
</protein>
<evidence type="ECO:0000256" key="1">
    <source>
        <dbReference type="SAM" id="MobiDB-lite"/>
    </source>
</evidence>
<feature type="region of interest" description="Disordered" evidence="1">
    <location>
        <begin position="1"/>
        <end position="103"/>
    </location>
</feature>
<reference evidence="2" key="1">
    <citation type="submission" date="2018-02" db="EMBL/GenBank/DDBJ databases">
        <authorList>
            <person name="Cohen D.B."/>
            <person name="Kent A.D."/>
        </authorList>
    </citation>
    <scope>NUCLEOTIDE SEQUENCE</scope>
</reference>
<evidence type="ECO:0008006" key="3">
    <source>
        <dbReference type="Google" id="ProtNLM"/>
    </source>
</evidence>
<organism evidence="2">
    <name type="scientific">Fagus sylvatica</name>
    <name type="common">Beechnut</name>
    <dbReference type="NCBI Taxonomy" id="28930"/>
    <lineage>
        <taxon>Eukaryota</taxon>
        <taxon>Viridiplantae</taxon>
        <taxon>Streptophyta</taxon>
        <taxon>Embryophyta</taxon>
        <taxon>Tracheophyta</taxon>
        <taxon>Spermatophyta</taxon>
        <taxon>Magnoliopsida</taxon>
        <taxon>eudicotyledons</taxon>
        <taxon>Gunneridae</taxon>
        <taxon>Pentapetalae</taxon>
        <taxon>rosids</taxon>
        <taxon>fabids</taxon>
        <taxon>Fagales</taxon>
        <taxon>Fagaceae</taxon>
        <taxon>Fagus</taxon>
    </lineage>
</organism>
<feature type="region of interest" description="Disordered" evidence="1">
    <location>
        <begin position="118"/>
        <end position="185"/>
    </location>
</feature>
<gene>
    <name evidence="2" type="ORF">FSB_LOCUS57132</name>
</gene>
<dbReference type="EMBL" id="OIVN01006265">
    <property type="protein sequence ID" value="SPD29250.1"/>
    <property type="molecule type" value="Genomic_DNA"/>
</dbReference>